<feature type="region of interest" description="Disordered" evidence="1">
    <location>
        <begin position="1383"/>
        <end position="1457"/>
    </location>
</feature>
<proteinExistence type="predicted"/>
<feature type="compositionally biased region" description="Polar residues" evidence="1">
    <location>
        <begin position="328"/>
        <end position="337"/>
    </location>
</feature>
<feature type="region of interest" description="Disordered" evidence="1">
    <location>
        <begin position="276"/>
        <end position="341"/>
    </location>
</feature>
<evidence type="ECO:0000313" key="2">
    <source>
        <dbReference type="EMBL" id="KAF4631248.1"/>
    </source>
</evidence>
<feature type="region of interest" description="Disordered" evidence="1">
    <location>
        <begin position="1198"/>
        <end position="1370"/>
    </location>
</feature>
<feature type="compositionally biased region" description="Polar residues" evidence="1">
    <location>
        <begin position="1339"/>
        <end position="1368"/>
    </location>
</feature>
<feature type="region of interest" description="Disordered" evidence="1">
    <location>
        <begin position="730"/>
        <end position="788"/>
    </location>
</feature>
<feature type="region of interest" description="Disordered" evidence="1">
    <location>
        <begin position="511"/>
        <end position="567"/>
    </location>
</feature>
<feature type="region of interest" description="Disordered" evidence="1">
    <location>
        <begin position="901"/>
        <end position="924"/>
    </location>
</feature>
<feature type="region of interest" description="Disordered" evidence="1">
    <location>
        <begin position="1130"/>
        <end position="1182"/>
    </location>
</feature>
<feature type="compositionally biased region" description="Polar residues" evidence="1">
    <location>
        <begin position="776"/>
        <end position="788"/>
    </location>
</feature>
<feature type="region of interest" description="Disordered" evidence="1">
    <location>
        <begin position="223"/>
        <end position="242"/>
    </location>
</feature>
<feature type="compositionally biased region" description="Polar residues" evidence="1">
    <location>
        <begin position="989"/>
        <end position="1011"/>
    </location>
</feature>
<feature type="compositionally biased region" description="Low complexity" evidence="1">
    <location>
        <begin position="515"/>
        <end position="526"/>
    </location>
</feature>
<feature type="region of interest" description="Disordered" evidence="1">
    <location>
        <begin position="803"/>
        <end position="867"/>
    </location>
</feature>
<dbReference type="EMBL" id="JAAMPI010000462">
    <property type="protein sequence ID" value="KAF4631248.1"/>
    <property type="molecule type" value="Genomic_DNA"/>
</dbReference>
<feature type="compositionally biased region" description="Polar residues" evidence="1">
    <location>
        <begin position="1320"/>
        <end position="1329"/>
    </location>
</feature>
<dbReference type="OrthoDB" id="3538943at2759"/>
<organism evidence="2 3">
    <name type="scientific">Cudoniella acicularis</name>
    <dbReference type="NCBI Taxonomy" id="354080"/>
    <lineage>
        <taxon>Eukaryota</taxon>
        <taxon>Fungi</taxon>
        <taxon>Dikarya</taxon>
        <taxon>Ascomycota</taxon>
        <taxon>Pezizomycotina</taxon>
        <taxon>Leotiomycetes</taxon>
        <taxon>Helotiales</taxon>
        <taxon>Tricladiaceae</taxon>
        <taxon>Cudoniella</taxon>
    </lineage>
</organism>
<name>A0A8H4RLF3_9HELO</name>
<feature type="region of interest" description="Disordered" evidence="1">
    <location>
        <begin position="975"/>
        <end position="1013"/>
    </location>
</feature>
<protein>
    <recommendedName>
        <fullName evidence="4">Telomere replication protein EST3</fullName>
    </recommendedName>
</protein>
<feature type="region of interest" description="Disordered" evidence="1">
    <location>
        <begin position="417"/>
        <end position="475"/>
    </location>
</feature>
<feature type="compositionally biased region" description="Basic residues" evidence="1">
    <location>
        <begin position="1409"/>
        <end position="1423"/>
    </location>
</feature>
<evidence type="ECO:0000313" key="3">
    <source>
        <dbReference type="Proteomes" id="UP000566819"/>
    </source>
</evidence>
<reference evidence="2 3" key="1">
    <citation type="submission" date="2020-03" db="EMBL/GenBank/DDBJ databases">
        <title>Draft Genome Sequence of Cudoniella acicularis.</title>
        <authorList>
            <person name="Buettner E."/>
            <person name="Kellner H."/>
        </authorList>
    </citation>
    <scope>NUCLEOTIDE SEQUENCE [LARGE SCALE GENOMIC DNA]</scope>
    <source>
        <strain evidence="2 3">DSM 108380</strain>
    </source>
</reference>
<feature type="compositionally biased region" description="Basic and acidic residues" evidence="1">
    <location>
        <begin position="1236"/>
        <end position="1245"/>
    </location>
</feature>
<feature type="compositionally biased region" description="Polar residues" evidence="1">
    <location>
        <begin position="901"/>
        <end position="917"/>
    </location>
</feature>
<feature type="region of interest" description="Disordered" evidence="1">
    <location>
        <begin position="187"/>
        <end position="209"/>
    </location>
</feature>
<keyword evidence="3" id="KW-1185">Reference proteome</keyword>
<feature type="compositionally biased region" description="Polar residues" evidence="1">
    <location>
        <begin position="1254"/>
        <end position="1268"/>
    </location>
</feature>
<sequence>MSNIMRDWIRPVIEGELSNAYECFRGRTISGQKLRKDHRICEANRLIINIKSGRRVQITKFHERNGEAFNVTVSDGTTCIRATIPRQDIEERHRGGVISISEYNLLVLDIKKSKFLGSEGSEPFGRPQNVWEKEDVRTVVGKLKNMLQGIVEESPNSQPTSPILPQEGSTSVGNFISQTAFATQMPVSSLKRRKVEATTDVPQRHQSGKQDLLNLLNKQKAPPVFQDQSNTDQGLHSRENKSFPVPAVLSRVTEEKALRISSRLDASANAIQGQLSMPSQLPHCSGDQKSQSSPLDDKYKVVPDVPISDESEKENSQESVKRRKVTPIPNQVEQKNQSPDHDTAQMALVHFEDQFMTNNPFDGMKRVPRTFVRISTVQRDLLERKEAWFNPATDSRSSYATIPVNVQQDLNKFINRTTTQGSLRQNEESGDESDDSEDSDESDDESKESMLREATNVKNDSARNEPKSSQVQGSNALANAQSKIVDQVDSPACTPAINNADSLANQVEDINDNTSASDDLGSDAGSQTSSWASSHYEDTNAATTGHVISKPQRQISSSSDDEGGNDEESVVIEETSAAYKIHGTQNSNNSPPELPRINTNPEVSVQNIEALQALPMKRIPIVFSSSPIEDDGFEIDILHAVGDVVEQNDVEDVQVPETSQELPSSAPRNPKLVQVEQTPYLKTRDTNGETFRSASAIGALKLEKGGSDEISSDYIVPATCNDIFSRTQASNSTQFSSSENSVLLSQKASGPPEVSHSQRTEVEVQGTAPEEVSPPNYHSPTAESSKVQNQVVMSLSRSNTILTPLKNLDTSKDFDPTSPQMTASPGPPGKRQEAQSSSIQQSSAPEKIIGSGTTPAEGSKKLTSTKRKRRILAAEAIRHEECITRDIKEMARSNRHKFYSSLSANETESARISNKPHSASPEHRPATAVMLEERDIFLSSNQVQLQATDRNSPAHPISQITSSIRDSIRISENDIANGVQHRSSPKKIPSSTNSTDRSHAKTNNPSVSRSQFEGPRGSNFYDSFKIVYSGFKGSLRDFTWTLVYIEWLRKCKQLLHRSLCDDFIRVLASDYIAYINEMRALGTVSMTGWQFYDKMISQPEYQEEFITPDNLQEALSSLDQQKVQKFREQFDAPNIANPQGRPIDSSPVRPRRRATFTKAESEAIHSSPPANNSRAVSPERGSTIAPRLASRLPFFETPSQLDSKGLQRNHGAASGVGGIESNSKPARRLPWLTEATPKKSSEPRKFSKQKPPAFSSSPSIARTYQISSSKRKHSEFQGTPASPILGSDPQPSVSDSSRKRPRIRHRNTSPGPPNYAAAFKTNSRSSIPDSSKKQARGENGSNRSSPSRTSYKTPSLSALRDASSTARSTHAAIDDVTKVKGWLNAQQPSKSPAVLSSEKEPQPVTAKDKKSKWKAFLKHKRRSGGFESVKSTPNSTPMKRFCTKEVRPEPETQAWEY</sequence>
<gene>
    <name evidence="2" type="ORF">G7Y89_g6881</name>
</gene>
<evidence type="ECO:0000256" key="1">
    <source>
        <dbReference type="SAM" id="MobiDB-lite"/>
    </source>
</evidence>
<feature type="compositionally biased region" description="Low complexity" evidence="1">
    <location>
        <begin position="730"/>
        <end position="741"/>
    </location>
</feature>
<comment type="caution">
    <text evidence="2">The sequence shown here is derived from an EMBL/GenBank/DDBJ whole genome shotgun (WGS) entry which is preliminary data.</text>
</comment>
<dbReference type="Proteomes" id="UP000566819">
    <property type="component" value="Unassembled WGS sequence"/>
</dbReference>
<evidence type="ECO:0008006" key="4">
    <source>
        <dbReference type="Google" id="ProtNLM"/>
    </source>
</evidence>
<accession>A0A8H4RLF3</accession>
<feature type="compositionally biased region" description="Acidic residues" evidence="1">
    <location>
        <begin position="428"/>
        <end position="446"/>
    </location>
</feature>